<dbReference type="PANTHER" id="PTHR30005:SF0">
    <property type="entry name" value="RETROGRADE REGULATION PROTEIN 2"/>
    <property type="match status" value="1"/>
</dbReference>
<organism evidence="4 5">
    <name type="scientific">Roseospirillum parvum</name>
    <dbReference type="NCBI Taxonomy" id="83401"/>
    <lineage>
        <taxon>Bacteria</taxon>
        <taxon>Pseudomonadati</taxon>
        <taxon>Pseudomonadota</taxon>
        <taxon>Alphaproteobacteria</taxon>
        <taxon>Rhodospirillales</taxon>
        <taxon>Rhodospirillaceae</taxon>
        <taxon>Roseospirillum</taxon>
    </lineage>
</organism>
<dbReference type="Gene3D" id="1.10.3210.10">
    <property type="entry name" value="Hypothetical protein af1432"/>
    <property type="match status" value="1"/>
</dbReference>
<name>A0A1G8BNQ6_9PROT</name>
<dbReference type="STRING" id="83401.SAMN05421742_10670"/>
<dbReference type="InterPro" id="IPR043129">
    <property type="entry name" value="ATPase_NBD"/>
</dbReference>
<gene>
    <name evidence="4" type="ORF">SAMN05421742_10670</name>
</gene>
<dbReference type="SUPFAM" id="SSF53067">
    <property type="entry name" value="Actin-like ATPase domain"/>
    <property type="match status" value="2"/>
</dbReference>
<proteinExistence type="predicted"/>
<dbReference type="Pfam" id="PF21697">
    <property type="entry name" value="Ppx_C"/>
    <property type="match status" value="1"/>
</dbReference>
<sequence length="508" mass="55281">MTSDSADSAPPLAIPSPPGRKPRRKPVGLIDIGSNSVRLVVYDGLTRSPAALFNEKAVCALGAGMGASGRLNPDGVILALDAIGRFVALARAMDVARLDVLATAAVREASDGPDFVREVEARNDIQVQVLSGEQEAKRAALGVLCSVPEADGMVADLGGGSLELVTVAGGRFGKFVSRPLGVLRLDEAADGKRERCLAEIDRHLGDLDWLGEGKGRSLYAVGGAWRSLARVCIDQMQYPLHVLDNYTLRRAEAHQLLEIISRLGRKSLEQIPGVSRKRLPTLWLAAALLERLLELIEPERLVFSVYGMREGQFYRQLKPEVRRQDPLLAASAEMSLAAGRFPEQADELMTWMDPLFPDEAHAARRLRLAACLLGDSFWTEHPDYRALQAFLRILRLPFMGLDHRDRARLALTVHSRYRGDLSHPLVNQALALLDDGDVARARVIGLALRLGHALSAGAPGLLPRTALAMDAQTLTLSLEPKHPAFLTSAFSGRFEALAKALDRQPKIA</sequence>
<reference evidence="5" key="1">
    <citation type="submission" date="2016-10" db="EMBL/GenBank/DDBJ databases">
        <authorList>
            <person name="Varghese N."/>
            <person name="Submissions S."/>
        </authorList>
    </citation>
    <scope>NUCLEOTIDE SEQUENCE [LARGE SCALE GENOMIC DNA]</scope>
    <source>
        <strain evidence="5">930I</strain>
    </source>
</reference>
<keyword evidence="5" id="KW-1185">Reference proteome</keyword>
<protein>
    <submittedName>
        <fullName evidence="4">Exopolyphosphatase / guanosine-5'-triphosphate,3'-diphosphate pyrophosphatase</fullName>
    </submittedName>
</protein>
<feature type="domain" description="Ppx/GppA phosphatase N-terminal" evidence="2">
    <location>
        <begin position="48"/>
        <end position="318"/>
    </location>
</feature>
<dbReference type="EMBL" id="FNCV01000006">
    <property type="protein sequence ID" value="SDH34200.1"/>
    <property type="molecule type" value="Genomic_DNA"/>
</dbReference>
<dbReference type="Pfam" id="PF02541">
    <property type="entry name" value="Ppx-GppA"/>
    <property type="match status" value="1"/>
</dbReference>
<accession>A0A1G8BNQ6</accession>
<evidence type="ECO:0000256" key="1">
    <source>
        <dbReference type="SAM" id="MobiDB-lite"/>
    </source>
</evidence>
<dbReference type="InterPro" id="IPR048951">
    <property type="entry name" value="Ppx_C"/>
</dbReference>
<evidence type="ECO:0000259" key="2">
    <source>
        <dbReference type="Pfam" id="PF02541"/>
    </source>
</evidence>
<feature type="domain" description="Exopolyphosphatase C-terminal" evidence="3">
    <location>
        <begin position="327"/>
        <end position="501"/>
    </location>
</feature>
<feature type="region of interest" description="Disordered" evidence="1">
    <location>
        <begin position="1"/>
        <end position="27"/>
    </location>
</feature>
<evidence type="ECO:0000259" key="3">
    <source>
        <dbReference type="Pfam" id="PF21697"/>
    </source>
</evidence>
<dbReference type="Proteomes" id="UP000217076">
    <property type="component" value="Unassembled WGS sequence"/>
</dbReference>
<dbReference type="InterPro" id="IPR003695">
    <property type="entry name" value="Ppx_GppA_N"/>
</dbReference>
<evidence type="ECO:0000313" key="5">
    <source>
        <dbReference type="Proteomes" id="UP000217076"/>
    </source>
</evidence>
<evidence type="ECO:0000313" key="4">
    <source>
        <dbReference type="EMBL" id="SDH34200.1"/>
    </source>
</evidence>
<dbReference type="SUPFAM" id="SSF109604">
    <property type="entry name" value="HD-domain/PDEase-like"/>
    <property type="match status" value="1"/>
</dbReference>
<dbReference type="OrthoDB" id="3698573at2"/>
<dbReference type="Gene3D" id="3.30.420.40">
    <property type="match status" value="1"/>
</dbReference>
<dbReference type="GO" id="GO:0016462">
    <property type="term" value="F:pyrophosphatase activity"/>
    <property type="evidence" value="ECO:0007669"/>
    <property type="project" value="TreeGrafter"/>
</dbReference>
<dbReference type="PANTHER" id="PTHR30005">
    <property type="entry name" value="EXOPOLYPHOSPHATASE"/>
    <property type="match status" value="1"/>
</dbReference>
<dbReference type="InterPro" id="IPR050273">
    <property type="entry name" value="GppA/Ppx_hydrolase"/>
</dbReference>
<dbReference type="Gene3D" id="3.30.420.150">
    <property type="entry name" value="Exopolyphosphatase. Domain 2"/>
    <property type="match status" value="1"/>
</dbReference>
<dbReference type="CDD" id="cd24052">
    <property type="entry name" value="ASKHA_NBD_HpPPX-GppA-like"/>
    <property type="match status" value="1"/>
</dbReference>
<dbReference type="AlphaFoldDB" id="A0A1G8BNQ6"/>
<dbReference type="RefSeq" id="WP_092619353.1">
    <property type="nucleotide sequence ID" value="NZ_FNCV01000006.1"/>
</dbReference>